<name>A0A0F3GWY1_9BACT</name>
<evidence type="ECO:0000256" key="1">
    <source>
        <dbReference type="SAM" id="MobiDB-lite"/>
    </source>
</evidence>
<sequence>MIRGATTAASRLRINTTTMTSRSVNPEEPREKGALCPLCHPSSDLHSNGSGKATRPQRNPFDLIILNPDAIKTFTKILTLRIFYHDSDIYYTVALFF</sequence>
<feature type="region of interest" description="Disordered" evidence="1">
    <location>
        <begin position="15"/>
        <end position="58"/>
    </location>
</feature>
<feature type="compositionally biased region" description="Polar residues" evidence="1">
    <location>
        <begin position="15"/>
        <end position="24"/>
    </location>
</feature>
<keyword evidence="3" id="KW-1185">Reference proteome</keyword>
<comment type="caution">
    <text evidence="2">The sequence shown here is derived from an EMBL/GenBank/DDBJ whole genome shotgun (WGS) entry which is preliminary data.</text>
</comment>
<organism evidence="2 3">
    <name type="scientific">Candidatus Magnetobacterium bavaricum</name>
    <dbReference type="NCBI Taxonomy" id="29290"/>
    <lineage>
        <taxon>Bacteria</taxon>
        <taxon>Pseudomonadati</taxon>
        <taxon>Nitrospirota</taxon>
        <taxon>Thermodesulfovibrionia</taxon>
        <taxon>Thermodesulfovibrionales</taxon>
        <taxon>Candidatus Magnetobacteriaceae</taxon>
        <taxon>Candidatus Magnetobacterium</taxon>
    </lineage>
</organism>
<protein>
    <submittedName>
        <fullName evidence="2">Uncharacterized protein</fullName>
    </submittedName>
</protein>
<gene>
    <name evidence="2" type="ORF">MBAV_001391</name>
</gene>
<evidence type="ECO:0000313" key="2">
    <source>
        <dbReference type="EMBL" id="KJU86411.1"/>
    </source>
</evidence>
<accession>A0A0F3GWY1</accession>
<dbReference type="AlphaFoldDB" id="A0A0F3GWY1"/>
<dbReference type="Proteomes" id="UP000033423">
    <property type="component" value="Unassembled WGS sequence"/>
</dbReference>
<evidence type="ECO:0000313" key="3">
    <source>
        <dbReference type="Proteomes" id="UP000033423"/>
    </source>
</evidence>
<proteinExistence type="predicted"/>
<reference evidence="2 3" key="1">
    <citation type="submission" date="2015-02" db="EMBL/GenBank/DDBJ databases">
        <title>Single-cell genomics of uncultivated deep-branching MTB reveals a conserved set of magnetosome genes.</title>
        <authorList>
            <person name="Kolinko S."/>
            <person name="Richter M."/>
            <person name="Glockner F.O."/>
            <person name="Brachmann A."/>
            <person name="Schuler D."/>
        </authorList>
    </citation>
    <scope>NUCLEOTIDE SEQUENCE [LARGE SCALE GENOMIC DNA]</scope>
    <source>
        <strain evidence="2">TM-1</strain>
    </source>
</reference>
<dbReference type="EMBL" id="LACI01000604">
    <property type="protein sequence ID" value="KJU86411.1"/>
    <property type="molecule type" value="Genomic_DNA"/>
</dbReference>